<name>A0A5A8CA61_CAFRO</name>
<reference evidence="6 7" key="1">
    <citation type="submission" date="2019-07" db="EMBL/GenBank/DDBJ databases">
        <title>Genomes of Cafeteria roenbergensis.</title>
        <authorList>
            <person name="Fischer M.G."/>
            <person name="Hackl T."/>
            <person name="Roman M."/>
        </authorList>
    </citation>
    <scope>NUCLEOTIDE SEQUENCE [LARGE SCALE GENOMIC DNA]</scope>
    <source>
        <strain evidence="3 7">BVI</strain>
        <strain evidence="4 8">Cflag</strain>
        <strain evidence="5 6">E4-10P</strain>
    </source>
</reference>
<dbReference type="Proteomes" id="UP000323011">
    <property type="component" value="Unassembled WGS sequence"/>
</dbReference>
<evidence type="ECO:0000313" key="3">
    <source>
        <dbReference type="EMBL" id="KAA0150002.1"/>
    </source>
</evidence>
<evidence type="ECO:0000313" key="4">
    <source>
        <dbReference type="EMBL" id="KAA0151056.1"/>
    </source>
</evidence>
<keyword evidence="1" id="KW-0472">Membrane</keyword>
<evidence type="ECO:0000313" key="7">
    <source>
        <dbReference type="Proteomes" id="UP000323011"/>
    </source>
</evidence>
<comment type="caution">
    <text evidence="3">The sequence shown here is derived from an EMBL/GenBank/DDBJ whole genome shotgun (WGS) entry which is preliminary data.</text>
</comment>
<accession>A0A5A8CA61</accession>
<dbReference type="Proteomes" id="UP000325113">
    <property type="component" value="Unassembled WGS sequence"/>
</dbReference>
<keyword evidence="7" id="KW-1185">Reference proteome</keyword>
<evidence type="ECO:0000313" key="5">
    <source>
        <dbReference type="EMBL" id="KAA0166648.1"/>
    </source>
</evidence>
<organism evidence="3 7">
    <name type="scientific">Cafeteria roenbergensis</name>
    <name type="common">Marine flagellate</name>
    <dbReference type="NCBI Taxonomy" id="33653"/>
    <lineage>
        <taxon>Eukaryota</taxon>
        <taxon>Sar</taxon>
        <taxon>Stramenopiles</taxon>
        <taxon>Bigyra</taxon>
        <taxon>Opalozoa</taxon>
        <taxon>Bicosoecida</taxon>
        <taxon>Cafeteriaceae</taxon>
        <taxon>Cafeteria</taxon>
    </lineage>
</organism>
<feature type="transmembrane region" description="Helical" evidence="1">
    <location>
        <begin position="37"/>
        <end position="60"/>
    </location>
</feature>
<proteinExistence type="predicted"/>
<dbReference type="EMBL" id="VLTN01000038">
    <property type="protein sequence ID" value="KAA0150002.1"/>
    <property type="molecule type" value="Genomic_DNA"/>
</dbReference>
<gene>
    <name evidence="5" type="ORF">FNF27_07478</name>
    <name evidence="3" type="ORF">FNF29_05622</name>
    <name evidence="4" type="ORF">FNF31_06911</name>
</gene>
<keyword evidence="1" id="KW-0812">Transmembrane</keyword>
<evidence type="ECO:0000313" key="6">
    <source>
        <dbReference type="Proteomes" id="UP000322899"/>
    </source>
</evidence>
<feature type="transmembrane region" description="Helical" evidence="1">
    <location>
        <begin position="171"/>
        <end position="196"/>
    </location>
</feature>
<keyword evidence="1" id="KW-1133">Transmembrane helix</keyword>
<feature type="transmembrane region" description="Helical" evidence="1">
    <location>
        <begin position="202"/>
        <end position="226"/>
    </location>
</feature>
<protein>
    <recommendedName>
        <fullName evidence="9">DUF3592 domain-containing protein</fullName>
    </recommendedName>
</protein>
<feature type="signal peptide" evidence="2">
    <location>
        <begin position="1"/>
        <end position="27"/>
    </location>
</feature>
<evidence type="ECO:0000256" key="2">
    <source>
        <dbReference type="SAM" id="SignalP"/>
    </source>
</evidence>
<evidence type="ECO:0000256" key="1">
    <source>
        <dbReference type="SAM" id="Phobius"/>
    </source>
</evidence>
<dbReference type="AlphaFoldDB" id="A0A5A8CA61"/>
<dbReference type="EMBL" id="VLTM01000118">
    <property type="protein sequence ID" value="KAA0151056.1"/>
    <property type="molecule type" value="Genomic_DNA"/>
</dbReference>
<evidence type="ECO:0008006" key="9">
    <source>
        <dbReference type="Google" id="ProtNLM"/>
    </source>
</evidence>
<keyword evidence="2" id="KW-0732">Signal</keyword>
<evidence type="ECO:0000313" key="8">
    <source>
        <dbReference type="Proteomes" id="UP000325113"/>
    </source>
</evidence>
<feature type="chain" id="PRO_5036136751" description="DUF3592 domain-containing protein" evidence="2">
    <location>
        <begin position="28"/>
        <end position="251"/>
    </location>
</feature>
<sequence>MARTVPQWLASAVALGVLLAGAGTARAQDEPANEPLPVFAPAIPLVFCAIAALMGAAIFVGRRTAKAQAEAFKADGVKSTGLVTGKRVETRSSGDHSRAHFFLTMTFDAALPSGEATGVTGEFEVGFEEHRSATERVTRMEVLYNRTDPRHAAVAAKVEESLKPGAGRSPIACCGACLIIFFFLVGLGACIGLLFSVPASDVGAAAGIAAAAAVVVVGACAAAGVACGRRARFGALGELTPPSAIASRSGV</sequence>
<dbReference type="EMBL" id="VLTO01000086">
    <property type="protein sequence ID" value="KAA0166648.1"/>
    <property type="molecule type" value="Genomic_DNA"/>
</dbReference>
<dbReference type="Proteomes" id="UP000322899">
    <property type="component" value="Unassembled WGS sequence"/>
</dbReference>